<name>A0A2N1MB63_9GLOM</name>
<dbReference type="VEuPathDB" id="FungiDB:RhiirFUN_025275"/>
<dbReference type="EMBL" id="LLXL01003341">
    <property type="protein sequence ID" value="PKK58866.1"/>
    <property type="molecule type" value="Genomic_DNA"/>
</dbReference>
<sequence>MEMLSLRCENLEYFNSKADDACFENNRNRWLTSRDIQLLASRCKRLWFLILEGCFLIDDSAVYEVAKNCAKMEKINLRYCAGISSQVVIEIAKAVKICGI</sequence>
<dbReference type="VEuPathDB" id="FungiDB:FUN_013774"/>
<dbReference type="SMART" id="SM00367">
    <property type="entry name" value="LRR_CC"/>
    <property type="match status" value="2"/>
</dbReference>
<proteinExistence type="predicted"/>
<protein>
    <submittedName>
        <fullName evidence="1">Uncharacterized protein</fullName>
    </submittedName>
</protein>
<gene>
    <name evidence="1" type="ORF">RhiirC2_857592</name>
</gene>
<dbReference type="Proteomes" id="UP000233469">
    <property type="component" value="Unassembled WGS sequence"/>
</dbReference>
<dbReference type="Gene3D" id="3.80.10.10">
    <property type="entry name" value="Ribonuclease Inhibitor"/>
    <property type="match status" value="1"/>
</dbReference>
<dbReference type="InterPro" id="IPR006553">
    <property type="entry name" value="Leu-rich_rpt_Cys-con_subtyp"/>
</dbReference>
<comment type="caution">
    <text evidence="1">The sequence shown here is derived from an EMBL/GenBank/DDBJ whole genome shotgun (WGS) entry which is preliminary data.</text>
</comment>
<dbReference type="InterPro" id="IPR032675">
    <property type="entry name" value="LRR_dom_sf"/>
</dbReference>
<organism evidence="1 2">
    <name type="scientific">Rhizophagus irregularis</name>
    <dbReference type="NCBI Taxonomy" id="588596"/>
    <lineage>
        <taxon>Eukaryota</taxon>
        <taxon>Fungi</taxon>
        <taxon>Fungi incertae sedis</taxon>
        <taxon>Mucoromycota</taxon>
        <taxon>Glomeromycotina</taxon>
        <taxon>Glomeromycetes</taxon>
        <taxon>Glomerales</taxon>
        <taxon>Glomeraceae</taxon>
        <taxon>Rhizophagus</taxon>
    </lineage>
</organism>
<dbReference type="SUPFAM" id="SSF52047">
    <property type="entry name" value="RNI-like"/>
    <property type="match status" value="1"/>
</dbReference>
<dbReference type="OrthoDB" id="550575at2759"/>
<accession>A0A2N1MB63</accession>
<reference evidence="1 2" key="2">
    <citation type="submission" date="2017-10" db="EMBL/GenBank/DDBJ databases">
        <title>Extensive intraspecific genome diversity in a model arbuscular mycorrhizal fungus.</title>
        <authorList>
            <person name="Chen E.C.H."/>
            <person name="Morin E."/>
            <person name="Baudet D."/>
            <person name="Noel J."/>
            <person name="Ndikumana S."/>
            <person name="Charron P."/>
            <person name="St-Onge C."/>
            <person name="Giorgi J."/>
            <person name="Grigoriev I.V."/>
            <person name="Roux C."/>
            <person name="Martin F.M."/>
            <person name="Corradi N."/>
        </authorList>
    </citation>
    <scope>NUCLEOTIDE SEQUENCE [LARGE SCALE GENOMIC DNA]</scope>
    <source>
        <strain evidence="1 2">C2</strain>
    </source>
</reference>
<reference evidence="1 2" key="1">
    <citation type="submission" date="2016-04" db="EMBL/GenBank/DDBJ databases">
        <title>Genome analyses suggest a sexual origin of heterokaryosis in a supposedly ancient asexual fungus.</title>
        <authorList>
            <person name="Ropars J."/>
            <person name="Sedzielewska K."/>
            <person name="Noel J."/>
            <person name="Charron P."/>
            <person name="Farinelli L."/>
            <person name="Marton T."/>
            <person name="Kruger M."/>
            <person name="Pelin A."/>
            <person name="Brachmann A."/>
            <person name="Corradi N."/>
        </authorList>
    </citation>
    <scope>NUCLEOTIDE SEQUENCE [LARGE SCALE GENOMIC DNA]</scope>
    <source>
        <strain evidence="1 2">C2</strain>
    </source>
</reference>
<evidence type="ECO:0000313" key="2">
    <source>
        <dbReference type="Proteomes" id="UP000233469"/>
    </source>
</evidence>
<evidence type="ECO:0000313" key="1">
    <source>
        <dbReference type="EMBL" id="PKK58866.1"/>
    </source>
</evidence>
<dbReference type="AlphaFoldDB" id="A0A2N1MB63"/>